<evidence type="ECO:0000256" key="1">
    <source>
        <dbReference type="ARBA" id="ARBA00022741"/>
    </source>
</evidence>
<feature type="domain" description="Zeta toxin" evidence="3">
    <location>
        <begin position="32"/>
        <end position="197"/>
    </location>
</feature>
<sequence>MTGEEIRLQAIEFAKRNKIRIAREFVNPLIYVPDITPVSVFMAGSPGAGKTEYSKNLIKILEGNKECRVVRIDGDEIRSMIPSYTGSNSYLFQGSVSLIVEKIHDFVLHNNQNFILDGTFSKYEKAEYNIERSLGKKREVVIFYVFQKPDVAWRLTQARELIEGRNIPKSAFIEEFIGSRETINRISHNFKDKINIFFVQKDFEKNTENVVKIDLHEANIDSQLGKYYTQEELEKLI</sequence>
<evidence type="ECO:0000313" key="5">
    <source>
        <dbReference type="Proteomes" id="UP000176774"/>
    </source>
</evidence>
<organism evidence="4 5">
    <name type="scientific">Candidatus Staskawiczbacteria bacterium RIFCSPLOWO2_01_FULL_38_12b</name>
    <dbReference type="NCBI Taxonomy" id="1802214"/>
    <lineage>
        <taxon>Bacteria</taxon>
        <taxon>Candidatus Staskawicziibacteriota</taxon>
    </lineage>
</organism>
<gene>
    <name evidence="4" type="ORF">A2908_03825</name>
</gene>
<dbReference type="STRING" id="1802214.A2908_03825"/>
<dbReference type="GO" id="GO:0016301">
    <property type="term" value="F:kinase activity"/>
    <property type="evidence" value="ECO:0007669"/>
    <property type="project" value="InterPro"/>
</dbReference>
<dbReference type="AlphaFoldDB" id="A0A1G2IBZ9"/>
<dbReference type="Pfam" id="PF06414">
    <property type="entry name" value="Zeta_toxin"/>
    <property type="match status" value="1"/>
</dbReference>
<dbReference type="SUPFAM" id="SSF52540">
    <property type="entry name" value="P-loop containing nucleoside triphosphate hydrolases"/>
    <property type="match status" value="1"/>
</dbReference>
<comment type="caution">
    <text evidence="4">The sequence shown here is derived from an EMBL/GenBank/DDBJ whole genome shotgun (WGS) entry which is preliminary data.</text>
</comment>
<protein>
    <recommendedName>
        <fullName evidence="3">Zeta toxin domain-containing protein</fullName>
    </recommendedName>
</protein>
<dbReference type="Gene3D" id="3.40.50.300">
    <property type="entry name" value="P-loop containing nucleotide triphosphate hydrolases"/>
    <property type="match status" value="1"/>
</dbReference>
<dbReference type="InterPro" id="IPR027417">
    <property type="entry name" value="P-loop_NTPase"/>
</dbReference>
<dbReference type="GO" id="GO:0005524">
    <property type="term" value="F:ATP binding"/>
    <property type="evidence" value="ECO:0007669"/>
    <property type="project" value="UniProtKB-KW"/>
</dbReference>
<reference evidence="4 5" key="1">
    <citation type="journal article" date="2016" name="Nat. Commun.">
        <title>Thousands of microbial genomes shed light on interconnected biogeochemical processes in an aquifer system.</title>
        <authorList>
            <person name="Anantharaman K."/>
            <person name="Brown C.T."/>
            <person name="Hug L.A."/>
            <person name="Sharon I."/>
            <person name="Castelle C.J."/>
            <person name="Probst A.J."/>
            <person name="Thomas B.C."/>
            <person name="Singh A."/>
            <person name="Wilkins M.J."/>
            <person name="Karaoz U."/>
            <person name="Brodie E.L."/>
            <person name="Williams K.H."/>
            <person name="Hubbard S.S."/>
            <person name="Banfield J.F."/>
        </authorList>
    </citation>
    <scope>NUCLEOTIDE SEQUENCE [LARGE SCALE GENOMIC DNA]</scope>
</reference>
<keyword evidence="1" id="KW-0547">Nucleotide-binding</keyword>
<dbReference type="EMBL" id="MHPA01000028">
    <property type="protein sequence ID" value="OGZ72243.1"/>
    <property type="molecule type" value="Genomic_DNA"/>
</dbReference>
<evidence type="ECO:0000313" key="4">
    <source>
        <dbReference type="EMBL" id="OGZ72243.1"/>
    </source>
</evidence>
<dbReference type="Proteomes" id="UP000176774">
    <property type="component" value="Unassembled WGS sequence"/>
</dbReference>
<keyword evidence="2" id="KW-0067">ATP-binding</keyword>
<proteinExistence type="predicted"/>
<evidence type="ECO:0000256" key="2">
    <source>
        <dbReference type="ARBA" id="ARBA00022840"/>
    </source>
</evidence>
<evidence type="ECO:0000259" key="3">
    <source>
        <dbReference type="Pfam" id="PF06414"/>
    </source>
</evidence>
<name>A0A1G2IBZ9_9BACT</name>
<dbReference type="InterPro" id="IPR010488">
    <property type="entry name" value="Zeta_toxin_domain"/>
</dbReference>
<accession>A0A1G2IBZ9</accession>